<evidence type="ECO:0000256" key="6">
    <source>
        <dbReference type="ARBA" id="ARBA00022989"/>
    </source>
</evidence>
<keyword evidence="3" id="KW-0813">Transport</keyword>
<dbReference type="GO" id="GO:0005886">
    <property type="term" value="C:plasma membrane"/>
    <property type="evidence" value="ECO:0007669"/>
    <property type="project" value="UniProtKB-SubCell"/>
</dbReference>
<dbReference type="RefSeq" id="WP_062019777.1">
    <property type="nucleotide sequence ID" value="NZ_LQQC01000004.1"/>
</dbReference>
<keyword evidence="6 9" id="KW-1133">Transmembrane helix</keyword>
<evidence type="ECO:0000256" key="8">
    <source>
        <dbReference type="SAM" id="MobiDB-lite"/>
    </source>
</evidence>
<proteinExistence type="inferred from homology"/>
<accession>A0A150HBE4</accession>
<comment type="subcellular location">
    <subcellularLocation>
        <location evidence="1">Cell membrane</location>
        <topology evidence="1">Multi-pass membrane protein</topology>
    </subcellularLocation>
</comment>
<comment type="similarity">
    <text evidence="2">Belongs to the autoinducer-2 exporter (AI-2E) (TC 2.A.86) family.</text>
</comment>
<feature type="transmembrane region" description="Helical" evidence="9">
    <location>
        <begin position="71"/>
        <end position="93"/>
    </location>
</feature>
<feature type="region of interest" description="Disordered" evidence="8">
    <location>
        <begin position="396"/>
        <end position="435"/>
    </location>
</feature>
<keyword evidence="4" id="KW-1003">Cell membrane</keyword>
<dbReference type="Proteomes" id="UP000243589">
    <property type="component" value="Unassembled WGS sequence"/>
</dbReference>
<feature type="compositionally biased region" description="Basic and acidic residues" evidence="8">
    <location>
        <begin position="417"/>
        <end position="435"/>
    </location>
</feature>
<evidence type="ECO:0000313" key="10">
    <source>
        <dbReference type="EMBL" id="KXZ59429.1"/>
    </source>
</evidence>
<dbReference type="AlphaFoldDB" id="A0A150HBE4"/>
<feature type="transmembrane region" description="Helical" evidence="9">
    <location>
        <begin position="47"/>
        <end position="65"/>
    </location>
</feature>
<comment type="caution">
    <text evidence="10">The sequence shown here is derived from an EMBL/GenBank/DDBJ whole genome shotgun (WGS) entry which is preliminary data.</text>
</comment>
<keyword evidence="11" id="KW-1185">Reference proteome</keyword>
<feature type="transmembrane region" description="Helical" evidence="9">
    <location>
        <begin position="258"/>
        <end position="282"/>
    </location>
</feature>
<feature type="transmembrane region" description="Helical" evidence="9">
    <location>
        <begin position="100"/>
        <end position="121"/>
    </location>
</feature>
<evidence type="ECO:0000256" key="2">
    <source>
        <dbReference type="ARBA" id="ARBA00009773"/>
    </source>
</evidence>
<evidence type="ECO:0000313" key="11">
    <source>
        <dbReference type="Proteomes" id="UP000243589"/>
    </source>
</evidence>
<dbReference type="GO" id="GO:0055085">
    <property type="term" value="P:transmembrane transport"/>
    <property type="evidence" value="ECO:0007669"/>
    <property type="project" value="TreeGrafter"/>
</dbReference>
<feature type="transmembrane region" description="Helical" evidence="9">
    <location>
        <begin position="288"/>
        <end position="321"/>
    </location>
</feature>
<dbReference type="EMBL" id="LQQC01000004">
    <property type="protein sequence ID" value="KXZ59429.1"/>
    <property type="molecule type" value="Genomic_DNA"/>
</dbReference>
<reference evidence="10 11" key="1">
    <citation type="submission" date="2016-01" db="EMBL/GenBank/DDBJ databases">
        <title>Use of Whole Genome Sequencing to ascertain that Brevibacterium massiliense (Roux, Raoult 2009) is a later heterotypic synonym of Brevibacterium ravenspurgense (Mages 2008).</title>
        <authorList>
            <person name="Bernier A.-M."/>
            <person name="Burdz T."/>
            <person name="Huynh C."/>
            <person name="Pachecho A.L."/>
            <person name="Wiebe D."/>
            <person name="Bonner C."/>
            <person name="Bernard K."/>
        </authorList>
    </citation>
    <scope>NUCLEOTIDE SEQUENCE [LARGE SCALE GENOMIC DNA]</scope>
    <source>
        <strain evidence="10 11">CCUG56047</strain>
    </source>
</reference>
<dbReference type="Pfam" id="PF01594">
    <property type="entry name" value="AI-2E_transport"/>
    <property type="match status" value="1"/>
</dbReference>
<sequence>MTKKSSKEQPGTAVKPLTDPAMADAYRLQSRSYVPFVSRGLRLAAAWSWRSLVVLAAVAVLLWLLGKVTYVLIPLLVALLISALLTPLVNFLVRHKWPRAAAAAMVLLSFILVVVGLLALVGQQLVTGIIDLTSTTMKGVDAIATWLQSNPLGLDSSVIAQAVADGTQQVNTFLSEQKGKIATGVVGAATSVGSFFAGMLISLFATFFFLLEGSTIARWITRLLPVPAREPALGAATRGWVALGQYARIQVIVAAVDALGIGIGALILGVPLVIPLTVLIFLASFIPIVGAVATGIIAVLLALVAKGFVHAIVMLAIVLFVQQVESNVLQPFLMGKAVSVHPLAVVLAVAVGSYQFGIVGALFAVPVVASVSAAIGYLAELSSQQMLADARREGVIAPGEGPELPDDDSSTQVGSSQDRRRTVIISDFKEGKPAD</sequence>
<feature type="transmembrane region" description="Helical" evidence="9">
    <location>
        <begin position="181"/>
        <end position="211"/>
    </location>
</feature>
<evidence type="ECO:0000256" key="9">
    <source>
        <dbReference type="SAM" id="Phobius"/>
    </source>
</evidence>
<dbReference type="PATRIC" id="fig|479117.4.peg.359"/>
<gene>
    <name evidence="10" type="ORF">Bravens_00363</name>
</gene>
<evidence type="ECO:0000256" key="7">
    <source>
        <dbReference type="ARBA" id="ARBA00023136"/>
    </source>
</evidence>
<keyword evidence="5 9" id="KW-0812">Transmembrane</keyword>
<name>A0A150HBE4_9MICO</name>
<dbReference type="PANTHER" id="PTHR21716:SF53">
    <property type="entry name" value="PERMEASE PERM-RELATED"/>
    <property type="match status" value="1"/>
</dbReference>
<evidence type="ECO:0000256" key="3">
    <source>
        <dbReference type="ARBA" id="ARBA00022448"/>
    </source>
</evidence>
<organism evidence="10 11">
    <name type="scientific">Brevibacterium ravenspurgense</name>
    <dbReference type="NCBI Taxonomy" id="479117"/>
    <lineage>
        <taxon>Bacteria</taxon>
        <taxon>Bacillati</taxon>
        <taxon>Actinomycetota</taxon>
        <taxon>Actinomycetes</taxon>
        <taxon>Micrococcales</taxon>
        <taxon>Brevibacteriaceae</taxon>
        <taxon>Brevibacterium</taxon>
    </lineage>
</organism>
<protein>
    <submittedName>
        <fullName evidence="10">Pheromone autoinducer 2 transporter</fullName>
    </submittedName>
</protein>
<dbReference type="InterPro" id="IPR002549">
    <property type="entry name" value="AI-2E-like"/>
</dbReference>
<dbReference type="PANTHER" id="PTHR21716">
    <property type="entry name" value="TRANSMEMBRANE PROTEIN"/>
    <property type="match status" value="1"/>
</dbReference>
<feature type="transmembrane region" description="Helical" evidence="9">
    <location>
        <begin position="358"/>
        <end position="379"/>
    </location>
</feature>
<evidence type="ECO:0000256" key="4">
    <source>
        <dbReference type="ARBA" id="ARBA00022475"/>
    </source>
</evidence>
<evidence type="ECO:0000256" key="1">
    <source>
        <dbReference type="ARBA" id="ARBA00004651"/>
    </source>
</evidence>
<evidence type="ECO:0000256" key="5">
    <source>
        <dbReference type="ARBA" id="ARBA00022692"/>
    </source>
</evidence>
<keyword evidence="7 9" id="KW-0472">Membrane</keyword>